<sequence length="1270" mass="142985">MHALKLSLLGPIEIEFQNRPFSGAPHDKGFMLLAYLAVEGARPHSREALAEMLWPDLPAERGRHNLRQTLFRLRNLLGNSKVGNFFETDRHRIWFNRQSDYLLDLDQFTHARDVDTASLLRRLNLYRGMFMEDLRSETSEEFALWIEGRRTQTHRLMLALLEEACTRFESQNETVAALRWAERYVDLAPWNEDGHRRLIQLLAKNGQRSAAIAHYHAMVESLDHELGVTPSAESRRLFERLEQTATAPPNEQADKHIWHGGNNPGLGHEYRQITVLRCGFGYQDIDDPEAFADAVAEPIALAARTIEEHNGWIAVARSTGILAYFGWPTADERATTHAVRAAIAVASRISEKTARSLSIGIHTGPIILTNETNRPDTIGLTTDIVLRLQISTPPGIIAISEATRRCIRGHFELSALPPLTMTEQSRPLGVWRVHRDNQGVLMDGQAQKPPLVGRDVELESLLDDWTQVQSGRCVVTVLVGEAGIGKTRLLQALHDKIDRPLLRETHCDPLMKQTPYHPVMHFFRRHLDLPRNYPDTLVTHKLEAHYTSFPSRDGGGIIKPLQWLLARPSDEGLSEHSASTHSGDGERHQLAEAVASLLETSAQTTPLLLVIEDLHWADPSTLALLGYLTTRLAQSRIHMCLTMRSTACLPNNLLERARILQLKPLDLSASLQLTQRIAPPDKTSSDFALVIAKQSEGNPMFIVELTHMLHDDALDDTLPGKLQELISTRIEQACEDKPLLRAAAVIGREFCTAHLARLLELPEATVDEGLRRLSQRHLIERSSDDGPTYRFAHALVHQITYQSTTRSQRRVMHRQFATLLQNANDIDAGAIAWHLTETGAYAEAIGWWLKSGRNAASLAAYTEAVSHFERGLQLLEHIPDREAFWETELDLLIQLAYPLAITKGYYDSKSERLYRRALEISKRHAVEPRHGLALLRSYWFGASSRNSFSESRLIAGRMIELAESVHANVFAALGHYLYGNASLWLGDFHRACDHLQETLSRLDHKDQETDHFLRNDQHFDITATGYLGWNMWFLGRIDQALRLTQRAVQMAETRHHPATLMAALATYIGTRIWCRRSDEVATAAQRLGALCQEHGFRMWGDVGTLASVWATAANRKSREGLDDAEAAMNRATALWPGGATGFQFILVDACIMAGDSVRGWRILSQAWKTMQATGSRAFFAGCKLAEARLLALDGQNHEHCLRESIEVAQQQEAHSLEILAWGDLHETYHARGTVLPETHRQRMRDTLSRCSGTELAPELAYINRQLHGIA</sequence>
<dbReference type="GO" id="GO:0006355">
    <property type="term" value="P:regulation of DNA-templated transcription"/>
    <property type="evidence" value="ECO:0007669"/>
    <property type="project" value="InterPro"/>
</dbReference>
<dbReference type="SUPFAM" id="SSF46894">
    <property type="entry name" value="C-terminal effector domain of the bipartite response regulators"/>
    <property type="match status" value="1"/>
</dbReference>
<dbReference type="Pfam" id="PF13191">
    <property type="entry name" value="AAA_16"/>
    <property type="match status" value="1"/>
</dbReference>
<dbReference type="RefSeq" id="WP_070079350.1">
    <property type="nucleotide sequence ID" value="NZ_CP017415.1"/>
</dbReference>
<dbReference type="AlphaFoldDB" id="A0A1D8IRH0"/>
<dbReference type="SMART" id="SM01043">
    <property type="entry name" value="BTAD"/>
    <property type="match status" value="1"/>
</dbReference>
<dbReference type="GO" id="GO:0004016">
    <property type="term" value="F:adenylate cyclase activity"/>
    <property type="evidence" value="ECO:0007669"/>
    <property type="project" value="TreeGrafter"/>
</dbReference>
<dbReference type="PANTHER" id="PTHR16305">
    <property type="entry name" value="TESTICULAR SOLUBLE ADENYLYL CYCLASE"/>
    <property type="match status" value="1"/>
</dbReference>
<dbReference type="EMBL" id="CP017415">
    <property type="protein sequence ID" value="AOU98997.1"/>
    <property type="molecule type" value="Genomic_DNA"/>
</dbReference>
<dbReference type="InterPro" id="IPR036388">
    <property type="entry name" value="WH-like_DNA-bd_sf"/>
</dbReference>
<evidence type="ECO:0000313" key="4">
    <source>
        <dbReference type="EMBL" id="AOU98997.1"/>
    </source>
</evidence>
<gene>
    <name evidence="4" type="ORF">BI364_14465</name>
</gene>
<proteinExistence type="predicted"/>
<dbReference type="Gene3D" id="3.30.70.1230">
    <property type="entry name" value="Nucleotide cyclase"/>
    <property type="match status" value="1"/>
</dbReference>
<dbReference type="GO" id="GO:0003677">
    <property type="term" value="F:DNA binding"/>
    <property type="evidence" value="ECO:0007669"/>
    <property type="project" value="InterPro"/>
</dbReference>
<accession>A0A1D8IRH0</accession>
<evidence type="ECO:0000256" key="1">
    <source>
        <dbReference type="ARBA" id="ARBA00022741"/>
    </source>
</evidence>
<organism evidence="4 5">
    <name type="scientific">Acidihalobacter yilgarnensis</name>
    <dbReference type="NCBI Taxonomy" id="2819280"/>
    <lineage>
        <taxon>Bacteria</taxon>
        <taxon>Pseudomonadati</taxon>
        <taxon>Pseudomonadota</taxon>
        <taxon>Gammaproteobacteria</taxon>
        <taxon>Chromatiales</taxon>
        <taxon>Ectothiorhodospiraceae</taxon>
        <taxon>Acidihalobacter</taxon>
    </lineage>
</organism>
<keyword evidence="5" id="KW-1185">Reference proteome</keyword>
<dbReference type="KEGG" id="aprs:BI364_14465"/>
<dbReference type="GO" id="GO:0005524">
    <property type="term" value="F:ATP binding"/>
    <property type="evidence" value="ECO:0007669"/>
    <property type="project" value="UniProtKB-KW"/>
</dbReference>
<dbReference type="InterPro" id="IPR027417">
    <property type="entry name" value="P-loop_NTPase"/>
</dbReference>
<protein>
    <recommendedName>
        <fullName evidence="3">Bacterial transcriptional activator domain-containing protein</fullName>
    </recommendedName>
</protein>
<dbReference type="SUPFAM" id="SSF55073">
    <property type="entry name" value="Nucleotide cyclase"/>
    <property type="match status" value="1"/>
</dbReference>
<evidence type="ECO:0000313" key="5">
    <source>
        <dbReference type="Proteomes" id="UP000095401"/>
    </source>
</evidence>
<dbReference type="InterPro" id="IPR041664">
    <property type="entry name" value="AAA_16"/>
</dbReference>
<dbReference type="Pfam" id="PF03704">
    <property type="entry name" value="BTAD"/>
    <property type="match status" value="1"/>
</dbReference>
<keyword evidence="2" id="KW-0067">ATP-binding</keyword>
<dbReference type="SUPFAM" id="SSF52540">
    <property type="entry name" value="P-loop containing nucleoside triphosphate hydrolases"/>
    <property type="match status" value="1"/>
</dbReference>
<dbReference type="InterPro" id="IPR016032">
    <property type="entry name" value="Sig_transdc_resp-reg_C-effctor"/>
</dbReference>
<dbReference type="GO" id="GO:0005737">
    <property type="term" value="C:cytoplasm"/>
    <property type="evidence" value="ECO:0007669"/>
    <property type="project" value="TreeGrafter"/>
</dbReference>
<dbReference type="Proteomes" id="UP000095401">
    <property type="component" value="Chromosome"/>
</dbReference>
<dbReference type="CDD" id="cd07302">
    <property type="entry name" value="CHD"/>
    <property type="match status" value="1"/>
</dbReference>
<dbReference type="Gene3D" id="1.10.10.10">
    <property type="entry name" value="Winged helix-like DNA-binding domain superfamily/Winged helix DNA-binding domain"/>
    <property type="match status" value="1"/>
</dbReference>
<evidence type="ECO:0000259" key="3">
    <source>
        <dbReference type="SMART" id="SM01043"/>
    </source>
</evidence>
<dbReference type="SUPFAM" id="SSF48452">
    <property type="entry name" value="TPR-like"/>
    <property type="match status" value="2"/>
</dbReference>
<dbReference type="InterPro" id="IPR029787">
    <property type="entry name" value="Nucleotide_cyclase"/>
</dbReference>
<dbReference type="InterPro" id="IPR001054">
    <property type="entry name" value="A/G_cyclase"/>
</dbReference>
<dbReference type="InterPro" id="IPR005158">
    <property type="entry name" value="BTAD"/>
</dbReference>
<dbReference type="Gene3D" id="3.40.50.300">
    <property type="entry name" value="P-loop containing nucleotide triphosphate hydrolases"/>
    <property type="match status" value="1"/>
</dbReference>
<dbReference type="GO" id="GO:0035556">
    <property type="term" value="P:intracellular signal transduction"/>
    <property type="evidence" value="ECO:0007669"/>
    <property type="project" value="InterPro"/>
</dbReference>
<dbReference type="PANTHER" id="PTHR16305:SF28">
    <property type="entry name" value="GUANYLATE CYCLASE DOMAIN-CONTAINING PROTEIN"/>
    <property type="match status" value="1"/>
</dbReference>
<feature type="domain" description="Bacterial transcriptional activator" evidence="3">
    <location>
        <begin position="103"/>
        <end position="242"/>
    </location>
</feature>
<reference evidence="5" key="1">
    <citation type="submission" date="2016-09" db="EMBL/GenBank/DDBJ databases">
        <title>Acidihalobacter prosperus F5.</title>
        <authorList>
            <person name="Khaleque H.N."/>
            <person name="Ramsay J.P."/>
            <person name="Kaksonen A.H."/>
            <person name="Boxall N.J."/>
            <person name="Watkin E.L.J."/>
        </authorList>
    </citation>
    <scope>NUCLEOTIDE SEQUENCE [LARGE SCALE GENOMIC DNA]</scope>
    <source>
        <strain evidence="5">F5</strain>
    </source>
</reference>
<evidence type="ECO:0000256" key="2">
    <source>
        <dbReference type="ARBA" id="ARBA00022840"/>
    </source>
</evidence>
<dbReference type="Gene3D" id="1.25.40.10">
    <property type="entry name" value="Tetratricopeptide repeat domain"/>
    <property type="match status" value="2"/>
</dbReference>
<name>A0A1D8IRH0_9GAMM</name>
<dbReference type="GO" id="GO:0009190">
    <property type="term" value="P:cyclic nucleotide biosynthetic process"/>
    <property type="evidence" value="ECO:0007669"/>
    <property type="project" value="InterPro"/>
</dbReference>
<keyword evidence="1" id="KW-0547">Nucleotide-binding</keyword>
<dbReference type="InterPro" id="IPR011990">
    <property type="entry name" value="TPR-like_helical_dom_sf"/>
</dbReference>